<dbReference type="RefSeq" id="WP_225671907.1">
    <property type="nucleotide sequence ID" value="NZ_JAEDAH010000014.1"/>
</dbReference>
<dbReference type="Gene3D" id="1.20.1420.20">
    <property type="entry name" value="M75 peptidase, HXXE motif"/>
    <property type="match status" value="1"/>
</dbReference>
<dbReference type="Proteomes" id="UP000714380">
    <property type="component" value="Unassembled WGS sequence"/>
</dbReference>
<evidence type="ECO:0000313" key="5">
    <source>
        <dbReference type="Proteomes" id="UP000714380"/>
    </source>
</evidence>
<accession>A0ABS7ZQB4</accession>
<dbReference type="PROSITE" id="PS51257">
    <property type="entry name" value="PROKAR_LIPOPROTEIN"/>
    <property type="match status" value="1"/>
</dbReference>
<proteinExistence type="predicted"/>
<dbReference type="Pfam" id="PF09375">
    <property type="entry name" value="Peptidase_M75"/>
    <property type="match status" value="1"/>
</dbReference>
<organism evidence="4 5">
    <name type="scientific">Thalassolituus marinus</name>
    <dbReference type="NCBI Taxonomy" id="671053"/>
    <lineage>
        <taxon>Bacteria</taxon>
        <taxon>Pseudomonadati</taxon>
        <taxon>Pseudomonadota</taxon>
        <taxon>Gammaproteobacteria</taxon>
        <taxon>Oceanospirillales</taxon>
        <taxon>Oceanospirillaceae</taxon>
        <taxon>Thalassolituus</taxon>
    </lineage>
</organism>
<comment type="subcellular location">
    <subcellularLocation>
        <location evidence="1">Cell envelope</location>
    </subcellularLocation>
</comment>
<keyword evidence="5" id="KW-1185">Reference proteome</keyword>
<dbReference type="EMBL" id="JAEDAH010000014">
    <property type="protein sequence ID" value="MCA6062671.1"/>
    <property type="molecule type" value="Genomic_DNA"/>
</dbReference>
<keyword evidence="2" id="KW-0732">Signal</keyword>
<evidence type="ECO:0000256" key="2">
    <source>
        <dbReference type="ARBA" id="ARBA00022729"/>
    </source>
</evidence>
<evidence type="ECO:0000313" key="4">
    <source>
        <dbReference type="EMBL" id="MCA6062671.1"/>
    </source>
</evidence>
<comment type="caution">
    <text evidence="4">The sequence shown here is derived from an EMBL/GenBank/DDBJ whole genome shotgun (WGS) entry which is preliminary data.</text>
</comment>
<reference evidence="4 5" key="1">
    <citation type="submission" date="2020-12" db="EMBL/GenBank/DDBJ databases">
        <title>Novel Thalassolituus-related marine hydrocarbonoclastic bacteria mediated algae-derived hydrocarbons mineralization in twilight zone of the northern South China Sea.</title>
        <authorList>
            <person name="Dong C."/>
        </authorList>
    </citation>
    <scope>NUCLEOTIDE SEQUENCE [LARGE SCALE GENOMIC DNA]</scope>
    <source>
        <strain evidence="4 5">IMCC1826</strain>
    </source>
</reference>
<sequence length="359" mass="38619">MQSRLLISATAMLLSTLTGCGGERANDEVSLNEGSLKKALELITTNTILPAVGQFSAQTQALADNADSFCAAPDSNTLNAVQQQWKNTADAWYQLLPFNFGPLDDDLVFPTYQYIDSYRLRGTDYTETVRTNISSWLAGSETLDETFFAAQTFQKVGLLALEVALFETSDTHSAAISDIVSEYTDNRRKCAALNGLSDYLNSKAQAIETAWNTEFADSGSSYEALFLGDALPDGSAALTTLITAQQEFLDYLQQRNVVTTITPLADHAWSMAGKAVDSIEQVIEGNTDAAVSLAGLMQASGNQASVDTVRSNLAMARDSINDVDATSFNSAAALLDGNFKREIPDSLDVNLGINFTDGD</sequence>
<evidence type="ECO:0000256" key="1">
    <source>
        <dbReference type="ARBA" id="ARBA00004196"/>
    </source>
</evidence>
<name>A0ABS7ZQB4_9GAMM</name>
<evidence type="ECO:0000259" key="3">
    <source>
        <dbReference type="Pfam" id="PF09375"/>
    </source>
</evidence>
<protein>
    <recommendedName>
        <fullName evidence="3">Imelysin-like domain-containing protein</fullName>
    </recommendedName>
</protein>
<dbReference type="InterPro" id="IPR038352">
    <property type="entry name" value="Imelysin_sf"/>
</dbReference>
<gene>
    <name evidence="4" type="ORF">I9W95_03525</name>
</gene>
<dbReference type="InterPro" id="IPR018976">
    <property type="entry name" value="Imelysin-like"/>
</dbReference>
<feature type="domain" description="Imelysin-like" evidence="3">
    <location>
        <begin position="49"/>
        <end position="329"/>
    </location>
</feature>